<gene>
    <name evidence="1" type="ORF">BDZ85DRAFT_268229</name>
</gene>
<reference evidence="2" key="1">
    <citation type="journal article" date="2020" name="Stud. Mycol.">
        <title>101 Dothideomycetes genomes: A test case for predicting lifestyles and emergence of pathogens.</title>
        <authorList>
            <person name="Haridas S."/>
            <person name="Albert R."/>
            <person name="Binder M."/>
            <person name="Bloem J."/>
            <person name="LaButti K."/>
            <person name="Salamov A."/>
            <person name="Andreopoulos B."/>
            <person name="Baker S."/>
            <person name="Barry K."/>
            <person name="Bills G."/>
            <person name="Bluhm B."/>
            <person name="Cannon C."/>
            <person name="Castanera R."/>
            <person name="Culley D."/>
            <person name="Daum C."/>
            <person name="Ezra D."/>
            <person name="Gonzalez J."/>
            <person name="Henrissat B."/>
            <person name="Kuo A."/>
            <person name="Liang C."/>
            <person name="Lipzen A."/>
            <person name="Lutzoni F."/>
            <person name="Magnuson J."/>
            <person name="Mondo S."/>
            <person name="Nolan M."/>
            <person name="Ohm R."/>
            <person name="Pangilinan J."/>
            <person name="Park H.-J."/>
            <person name="Ramirez L."/>
            <person name="Alfaro M."/>
            <person name="Sun H."/>
            <person name="Tritt A."/>
            <person name="Yoshinaga Y."/>
            <person name="Zwiers L.-H."/>
            <person name="Turgeon B."/>
            <person name="Goodwin S."/>
            <person name="Spatafora J."/>
            <person name="Crous P."/>
            <person name="Grigoriev I."/>
        </authorList>
    </citation>
    <scope>NUCLEOTIDE SEQUENCE [LARGE SCALE GENOMIC DNA]</scope>
    <source>
        <strain evidence="2">CECT 20119</strain>
    </source>
</reference>
<sequence length="57" mass="6650">MALLELEDILWYKLADSGGIHLSKVVHYTLRMESFSARGKWPHMLQGRTVAFSFRRV</sequence>
<accession>A0A6A6G293</accession>
<name>A0A6A6G293_9PEZI</name>
<dbReference type="EMBL" id="ML992515">
    <property type="protein sequence ID" value="KAF2219713.1"/>
    <property type="molecule type" value="Genomic_DNA"/>
</dbReference>
<proteinExistence type="predicted"/>
<evidence type="ECO:0000313" key="2">
    <source>
        <dbReference type="Proteomes" id="UP000799538"/>
    </source>
</evidence>
<dbReference type="AlphaFoldDB" id="A0A6A6G293"/>
<dbReference type="Proteomes" id="UP000799538">
    <property type="component" value="Unassembled WGS sequence"/>
</dbReference>
<evidence type="ECO:0000313" key="1">
    <source>
        <dbReference type="EMBL" id="KAF2219713.1"/>
    </source>
</evidence>
<organism evidence="1 2">
    <name type="scientific">Elsinoe ampelina</name>
    <dbReference type="NCBI Taxonomy" id="302913"/>
    <lineage>
        <taxon>Eukaryota</taxon>
        <taxon>Fungi</taxon>
        <taxon>Dikarya</taxon>
        <taxon>Ascomycota</taxon>
        <taxon>Pezizomycotina</taxon>
        <taxon>Dothideomycetes</taxon>
        <taxon>Dothideomycetidae</taxon>
        <taxon>Myriangiales</taxon>
        <taxon>Elsinoaceae</taxon>
        <taxon>Elsinoe</taxon>
    </lineage>
</organism>
<keyword evidence="2" id="KW-1185">Reference proteome</keyword>
<protein>
    <submittedName>
        <fullName evidence="1">Uncharacterized protein</fullName>
    </submittedName>
</protein>